<dbReference type="InterPro" id="IPR050697">
    <property type="entry name" value="Adenylyl/Guanylyl_Cyclase_3/4"/>
</dbReference>
<dbReference type="Pfam" id="PF00211">
    <property type="entry name" value="Guanylate_cyc"/>
    <property type="match status" value="1"/>
</dbReference>
<sequence length="374" mass="42407">MSRFTHAPSIRNVLFMIASWILAANLYYVLRLAGIGEASSIQVLRPFNIKMLIFEATTTGLLVGVVFSMLDILLSGHFFRKKPYGLLLLLKSLSFLITLLLTISIVFIVSQSIFKGIVIEEAFWRLGIFYSNWSVYTIILYAVLVSIAINFIKLVSRKFGPGVLSNLLKGKYHIPQEEERIFMFLDLKASTTYAEKLGHIRYSQLIQDCFYDLTDVVHKCHAQIYQYVGDEAVLTWSVQEGLPDGKCMECFFEFENILQQRAPHYLEKFGFVPQFKAGLNMGLVTVAEVGEIKREIAYHGDVLNTAARIQGKCNELSERILISESLKQSIMQNNRFKTNLLGSVLLKGKLTSVNIYSVQRLHQPAPTKPDLMPA</sequence>
<protein>
    <submittedName>
        <fullName evidence="3">Adenylate/guanylate cyclase domain-containing protein</fullName>
    </submittedName>
</protein>
<evidence type="ECO:0000256" key="1">
    <source>
        <dbReference type="SAM" id="Phobius"/>
    </source>
</evidence>
<dbReference type="RefSeq" id="WP_162447386.1">
    <property type="nucleotide sequence ID" value="NZ_CP048222.1"/>
</dbReference>
<organism evidence="3 4">
    <name type="scientific">Rhodocytophaga rosea</name>
    <dbReference type="NCBI Taxonomy" id="2704465"/>
    <lineage>
        <taxon>Bacteria</taxon>
        <taxon>Pseudomonadati</taxon>
        <taxon>Bacteroidota</taxon>
        <taxon>Cytophagia</taxon>
        <taxon>Cytophagales</taxon>
        <taxon>Rhodocytophagaceae</taxon>
        <taxon>Rhodocytophaga</taxon>
    </lineage>
</organism>
<keyword evidence="1" id="KW-0472">Membrane</keyword>
<feature type="transmembrane region" description="Helical" evidence="1">
    <location>
        <begin position="133"/>
        <end position="152"/>
    </location>
</feature>
<feature type="transmembrane region" description="Helical" evidence="1">
    <location>
        <begin position="86"/>
        <end position="113"/>
    </location>
</feature>
<dbReference type="InterPro" id="IPR001054">
    <property type="entry name" value="A/G_cyclase"/>
</dbReference>
<dbReference type="GO" id="GO:0009190">
    <property type="term" value="P:cyclic nucleotide biosynthetic process"/>
    <property type="evidence" value="ECO:0007669"/>
    <property type="project" value="InterPro"/>
</dbReference>
<dbReference type="KEGG" id="rhoz:GXP67_34705"/>
<keyword evidence="4" id="KW-1185">Reference proteome</keyword>
<evidence type="ECO:0000313" key="3">
    <source>
        <dbReference type="EMBL" id="QHT71447.1"/>
    </source>
</evidence>
<dbReference type="EMBL" id="CP048222">
    <property type="protein sequence ID" value="QHT71447.1"/>
    <property type="molecule type" value="Genomic_DNA"/>
</dbReference>
<dbReference type="AlphaFoldDB" id="A0A6C0GU50"/>
<dbReference type="PROSITE" id="PS50125">
    <property type="entry name" value="GUANYLATE_CYCLASE_2"/>
    <property type="match status" value="1"/>
</dbReference>
<evidence type="ECO:0000259" key="2">
    <source>
        <dbReference type="PROSITE" id="PS50125"/>
    </source>
</evidence>
<keyword evidence="1" id="KW-0812">Transmembrane</keyword>
<feature type="transmembrane region" description="Helical" evidence="1">
    <location>
        <begin position="12"/>
        <end position="30"/>
    </location>
</feature>
<dbReference type="PANTHER" id="PTHR43081">
    <property type="entry name" value="ADENYLATE CYCLASE, TERMINAL-DIFFERENTIATION SPECIFIC-RELATED"/>
    <property type="match status" value="1"/>
</dbReference>
<gene>
    <name evidence="3" type="ORF">GXP67_34705</name>
</gene>
<dbReference type="PANTHER" id="PTHR43081:SF1">
    <property type="entry name" value="ADENYLATE CYCLASE, TERMINAL-DIFFERENTIATION SPECIFIC"/>
    <property type="match status" value="1"/>
</dbReference>
<feature type="transmembrane region" description="Helical" evidence="1">
    <location>
        <begin position="50"/>
        <end position="74"/>
    </location>
</feature>
<dbReference type="GO" id="GO:0004016">
    <property type="term" value="F:adenylate cyclase activity"/>
    <property type="evidence" value="ECO:0007669"/>
    <property type="project" value="UniProtKB-ARBA"/>
</dbReference>
<dbReference type="Gene3D" id="3.30.70.1230">
    <property type="entry name" value="Nucleotide cyclase"/>
    <property type="match status" value="1"/>
</dbReference>
<dbReference type="InterPro" id="IPR029787">
    <property type="entry name" value="Nucleotide_cyclase"/>
</dbReference>
<evidence type="ECO:0000313" key="4">
    <source>
        <dbReference type="Proteomes" id="UP000480178"/>
    </source>
</evidence>
<dbReference type="SUPFAM" id="SSF55073">
    <property type="entry name" value="Nucleotide cyclase"/>
    <property type="match status" value="1"/>
</dbReference>
<feature type="domain" description="Guanylate cyclase" evidence="2">
    <location>
        <begin position="181"/>
        <end position="310"/>
    </location>
</feature>
<name>A0A6C0GU50_9BACT</name>
<keyword evidence="1" id="KW-1133">Transmembrane helix</keyword>
<proteinExistence type="predicted"/>
<dbReference type="Proteomes" id="UP000480178">
    <property type="component" value="Chromosome"/>
</dbReference>
<reference evidence="3 4" key="1">
    <citation type="submission" date="2020-01" db="EMBL/GenBank/DDBJ databases">
        <authorList>
            <person name="Kim M.K."/>
        </authorList>
    </citation>
    <scope>NUCLEOTIDE SEQUENCE [LARGE SCALE GENOMIC DNA]</scope>
    <source>
        <strain evidence="3 4">172606-1</strain>
    </source>
</reference>
<accession>A0A6C0GU50</accession>
<dbReference type="CDD" id="cd07302">
    <property type="entry name" value="CHD"/>
    <property type="match status" value="1"/>
</dbReference>
<dbReference type="GO" id="GO:0035556">
    <property type="term" value="P:intracellular signal transduction"/>
    <property type="evidence" value="ECO:0007669"/>
    <property type="project" value="InterPro"/>
</dbReference>